<dbReference type="AlphaFoldDB" id="A0A2K1Q7P7"/>
<sequence>MKIVLVVLHSGDEQDFAAFLADNQLEALPRTLWRATAPFFLAEQLLAPLEVAFRADPAALILFPCSREGDELATRLAWRLNGSAVCRASGCSLTEKKVSKAAYGSALTAMLTYSALPLCLTPARTLAGYRGNVPEAVTEKAIVPQPLGHSLAPPQRLSRPEHPLQSAKYVLATGQGACGEIFTELARGLDAEPGYTRQRVMSGGCDEQRMLGVSGQTVAPKVCIIAGASGASAFMTGVSKSQFIVAVNTDPAAPVFAAADVGIVGDAQAVLEALAARRRASG</sequence>
<dbReference type="SUPFAM" id="SSF52467">
    <property type="entry name" value="DHS-like NAD/FAD-binding domain"/>
    <property type="match status" value="1"/>
</dbReference>
<dbReference type="InterPro" id="IPR029035">
    <property type="entry name" value="DHS-like_NAD/FAD-binding_dom"/>
</dbReference>
<proteinExistence type="predicted"/>
<protein>
    <submittedName>
        <fullName evidence="3">Electron transfer flavoprotein</fullName>
    </submittedName>
</protein>
<dbReference type="PANTHER" id="PTHR43153">
    <property type="entry name" value="ELECTRON TRANSFER FLAVOPROTEIN ALPHA"/>
    <property type="match status" value="1"/>
</dbReference>
<name>A0A2K1Q7P7_9GAMM</name>
<dbReference type="Pfam" id="PF00766">
    <property type="entry name" value="ETF_alpha"/>
    <property type="match status" value="1"/>
</dbReference>
<organism evidence="3 4">
    <name type="scientific">Mixta theicola</name>
    <dbReference type="NCBI Taxonomy" id="1458355"/>
    <lineage>
        <taxon>Bacteria</taxon>
        <taxon>Pseudomonadati</taxon>
        <taxon>Pseudomonadota</taxon>
        <taxon>Gammaproteobacteria</taxon>
        <taxon>Enterobacterales</taxon>
        <taxon>Erwiniaceae</taxon>
        <taxon>Mixta</taxon>
    </lineage>
</organism>
<keyword evidence="4" id="KW-1185">Reference proteome</keyword>
<dbReference type="Gene3D" id="3.40.50.1220">
    <property type="entry name" value="TPP-binding domain"/>
    <property type="match status" value="1"/>
</dbReference>
<dbReference type="InterPro" id="IPR001308">
    <property type="entry name" value="ETF_a/FixB"/>
</dbReference>
<dbReference type="InterPro" id="IPR014731">
    <property type="entry name" value="ETF_asu_C"/>
</dbReference>
<evidence type="ECO:0000259" key="2">
    <source>
        <dbReference type="Pfam" id="PF00766"/>
    </source>
</evidence>
<dbReference type="RefSeq" id="WP_103060420.1">
    <property type="nucleotide sequence ID" value="NZ_BSOF01000007.1"/>
</dbReference>
<gene>
    <name evidence="3" type="ORF">COO59_14065</name>
</gene>
<dbReference type="OrthoDB" id="1912581at2"/>
<feature type="domain" description="Electron transfer flavoprotein alpha subunit C-terminal" evidence="2">
    <location>
        <begin position="164"/>
        <end position="238"/>
    </location>
</feature>
<dbReference type="GO" id="GO:0050660">
    <property type="term" value="F:flavin adenine dinucleotide binding"/>
    <property type="evidence" value="ECO:0007669"/>
    <property type="project" value="InterPro"/>
</dbReference>
<reference evidence="4" key="1">
    <citation type="submission" date="2017-09" db="EMBL/GenBank/DDBJ databases">
        <authorList>
            <person name="Palmer M."/>
            <person name="Steenkamp E.T."/>
            <person name="Coetzee M.P."/>
            <person name="Avontuur J.R."/>
            <person name="Van Zyl E."/>
            <person name="Chan W.-Y."/>
            <person name="Blom J."/>
            <person name="Venter S.N."/>
        </authorList>
    </citation>
    <scope>NUCLEOTIDE SEQUENCE [LARGE SCALE GENOMIC DNA]</scope>
    <source>
        <strain evidence="4">QC88-366</strain>
    </source>
</reference>
<dbReference type="Proteomes" id="UP000236345">
    <property type="component" value="Unassembled WGS sequence"/>
</dbReference>
<evidence type="ECO:0000313" key="4">
    <source>
        <dbReference type="Proteomes" id="UP000236345"/>
    </source>
</evidence>
<dbReference type="PANTHER" id="PTHR43153:SF5">
    <property type="entry name" value="PROTEIN FIXB-RELATED"/>
    <property type="match status" value="1"/>
</dbReference>
<accession>A0A2K1Q7P7</accession>
<keyword evidence="1" id="KW-0813">Transport</keyword>
<dbReference type="GO" id="GO:0033539">
    <property type="term" value="P:fatty acid beta-oxidation using acyl-CoA dehydrogenase"/>
    <property type="evidence" value="ECO:0007669"/>
    <property type="project" value="TreeGrafter"/>
</dbReference>
<evidence type="ECO:0000313" key="3">
    <source>
        <dbReference type="EMBL" id="PNS11051.1"/>
    </source>
</evidence>
<dbReference type="GO" id="GO:0009055">
    <property type="term" value="F:electron transfer activity"/>
    <property type="evidence" value="ECO:0007669"/>
    <property type="project" value="InterPro"/>
</dbReference>
<dbReference type="EMBL" id="NWUO01000010">
    <property type="protein sequence ID" value="PNS11051.1"/>
    <property type="molecule type" value="Genomic_DNA"/>
</dbReference>
<comment type="caution">
    <text evidence="3">The sequence shown here is derived from an EMBL/GenBank/DDBJ whole genome shotgun (WGS) entry which is preliminary data.</text>
</comment>
<evidence type="ECO:0000256" key="1">
    <source>
        <dbReference type="ARBA" id="ARBA00022448"/>
    </source>
</evidence>